<dbReference type="NCBIfam" id="TIGR02018">
    <property type="entry name" value="his_ut_repres"/>
    <property type="match status" value="1"/>
</dbReference>
<dbReference type="PANTHER" id="PTHR44846:SF16">
    <property type="entry name" value="TRANSCRIPTIONAL REGULATOR PHNF-RELATED"/>
    <property type="match status" value="1"/>
</dbReference>
<dbReference type="SMART" id="SM00866">
    <property type="entry name" value="UTRA"/>
    <property type="match status" value="1"/>
</dbReference>
<dbReference type="GO" id="GO:0006547">
    <property type="term" value="P:L-histidine metabolic process"/>
    <property type="evidence" value="ECO:0007669"/>
    <property type="project" value="UniProtKB-UniRule"/>
</dbReference>
<dbReference type="GO" id="GO:0003700">
    <property type="term" value="F:DNA-binding transcription factor activity"/>
    <property type="evidence" value="ECO:0007669"/>
    <property type="project" value="UniProtKB-UniRule"/>
</dbReference>
<dbReference type="PANTHER" id="PTHR44846">
    <property type="entry name" value="MANNOSYL-D-GLYCERATE TRANSPORT/METABOLISM SYSTEM REPRESSOR MNGR-RELATED"/>
    <property type="match status" value="1"/>
</dbReference>
<keyword evidence="2" id="KW-0238">DNA-binding</keyword>
<dbReference type="InterPro" id="IPR050679">
    <property type="entry name" value="Bact_HTH_transcr_reg"/>
</dbReference>
<dbReference type="SUPFAM" id="SSF64288">
    <property type="entry name" value="Chorismate lyase-like"/>
    <property type="match status" value="1"/>
</dbReference>
<dbReference type="FunFam" id="1.10.10.10:FF:000079">
    <property type="entry name" value="GntR family transcriptional regulator"/>
    <property type="match status" value="1"/>
</dbReference>
<dbReference type="PRINTS" id="PR00035">
    <property type="entry name" value="HTHGNTR"/>
</dbReference>
<keyword evidence="3" id="KW-0804">Transcription</keyword>
<dbReference type="InterPro" id="IPR028978">
    <property type="entry name" value="Chorismate_lyase_/UTRA_dom_sf"/>
</dbReference>
<dbReference type="InterPro" id="IPR000524">
    <property type="entry name" value="Tscrpt_reg_HTH_GntR"/>
</dbReference>
<dbReference type="Gene3D" id="3.40.1410.10">
    <property type="entry name" value="Chorismate lyase-like"/>
    <property type="match status" value="1"/>
</dbReference>
<dbReference type="GO" id="GO:0045892">
    <property type="term" value="P:negative regulation of DNA-templated transcription"/>
    <property type="evidence" value="ECO:0007669"/>
    <property type="project" value="UniProtKB-UniRule"/>
</dbReference>
<organism evidence="6 7">
    <name type="scientific">Rhizobium lusitanum</name>
    <dbReference type="NCBI Taxonomy" id="293958"/>
    <lineage>
        <taxon>Bacteria</taxon>
        <taxon>Pseudomonadati</taxon>
        <taxon>Pseudomonadota</taxon>
        <taxon>Alphaproteobacteria</taxon>
        <taxon>Hyphomicrobiales</taxon>
        <taxon>Rhizobiaceae</taxon>
        <taxon>Rhizobium/Agrobacterium group</taxon>
        <taxon>Rhizobium</taxon>
    </lineage>
</organism>
<protein>
    <recommendedName>
        <fullName evidence="4">Histidine utilization repressor</fullName>
    </recommendedName>
</protein>
<feature type="domain" description="HTH gntR-type" evidence="5">
    <location>
        <begin position="16"/>
        <end position="84"/>
    </location>
</feature>
<evidence type="ECO:0000256" key="2">
    <source>
        <dbReference type="ARBA" id="ARBA00023125"/>
    </source>
</evidence>
<dbReference type="InterPro" id="IPR036388">
    <property type="entry name" value="WH-like_DNA-bd_sf"/>
</dbReference>
<proteinExistence type="predicted"/>
<dbReference type="CDD" id="cd07377">
    <property type="entry name" value="WHTH_GntR"/>
    <property type="match status" value="1"/>
</dbReference>
<evidence type="ECO:0000256" key="4">
    <source>
        <dbReference type="NCBIfam" id="TIGR02018"/>
    </source>
</evidence>
<dbReference type="InterPro" id="IPR011663">
    <property type="entry name" value="UTRA"/>
</dbReference>
<dbReference type="AlphaFoldDB" id="A0A1C3UF74"/>
<dbReference type="InterPro" id="IPR036390">
    <property type="entry name" value="WH_DNA-bd_sf"/>
</dbReference>
<evidence type="ECO:0000259" key="5">
    <source>
        <dbReference type="PROSITE" id="PS50949"/>
    </source>
</evidence>
<keyword evidence="1" id="KW-0805">Transcription regulation</keyword>
<reference evidence="6 7" key="1">
    <citation type="submission" date="2016-08" db="EMBL/GenBank/DDBJ databases">
        <authorList>
            <person name="Seilhamer J.J."/>
        </authorList>
    </citation>
    <scope>NUCLEOTIDE SEQUENCE [LARGE SCALE GENOMIC DNA]</scope>
    <source>
        <strain evidence="6 7">P1-7</strain>
    </source>
</reference>
<dbReference type="EMBL" id="FMAF01000002">
    <property type="protein sequence ID" value="SCB14176.1"/>
    <property type="molecule type" value="Genomic_DNA"/>
</dbReference>
<evidence type="ECO:0000313" key="6">
    <source>
        <dbReference type="EMBL" id="SCB14176.1"/>
    </source>
</evidence>
<dbReference type="PROSITE" id="PS50949">
    <property type="entry name" value="HTH_GNTR"/>
    <property type="match status" value="1"/>
</dbReference>
<sequence>MSYTEMAGGMTTGKEATLHQRILSDIEGQIVSGAWPPGHRIPFELALAEQYDCSRMTVNKALTQLARAGLIERRKRSGSFVTHPLAQSAVLEIHDIESEVQSLNLPYSHKLVKRTERRDRPEDARRLQFAGSVPVLEISCIHYAGPRPFCLEDRVINLDAVPEAAKADFATLPPGPWLLNQVPWSTAEHQIRAISAEGEAAASLDVPKGTACLVVERRTWSSTGPITHVRLTYPGDRHSLVARFTPSS</sequence>
<name>A0A1C3UF74_9HYPH</name>
<dbReference type="Proteomes" id="UP000199205">
    <property type="component" value="Unassembled WGS sequence"/>
</dbReference>
<dbReference type="GO" id="GO:0003677">
    <property type="term" value="F:DNA binding"/>
    <property type="evidence" value="ECO:0007669"/>
    <property type="project" value="UniProtKB-UniRule"/>
</dbReference>
<dbReference type="Pfam" id="PF00392">
    <property type="entry name" value="GntR"/>
    <property type="match status" value="1"/>
</dbReference>
<dbReference type="SUPFAM" id="SSF46785">
    <property type="entry name" value="Winged helix' DNA-binding domain"/>
    <property type="match status" value="1"/>
</dbReference>
<accession>A0A1C3UF74</accession>
<dbReference type="InterPro" id="IPR010248">
    <property type="entry name" value="His_ut_repres"/>
</dbReference>
<gene>
    <name evidence="6" type="ORF">GA0061101_102283</name>
</gene>
<evidence type="ECO:0000256" key="3">
    <source>
        <dbReference type="ARBA" id="ARBA00023163"/>
    </source>
</evidence>
<evidence type="ECO:0000256" key="1">
    <source>
        <dbReference type="ARBA" id="ARBA00023015"/>
    </source>
</evidence>
<evidence type="ECO:0000313" key="7">
    <source>
        <dbReference type="Proteomes" id="UP000199205"/>
    </source>
</evidence>
<dbReference type="SMART" id="SM00345">
    <property type="entry name" value="HTH_GNTR"/>
    <property type="match status" value="1"/>
</dbReference>
<dbReference type="Gene3D" id="1.10.10.10">
    <property type="entry name" value="Winged helix-like DNA-binding domain superfamily/Winged helix DNA-binding domain"/>
    <property type="match status" value="1"/>
</dbReference>
<dbReference type="Pfam" id="PF07702">
    <property type="entry name" value="UTRA"/>
    <property type="match status" value="1"/>
</dbReference>